<accession>S4PAH5</accession>
<dbReference type="EMBL" id="GAIX01003264">
    <property type="protein sequence ID" value="JAA89296.1"/>
    <property type="molecule type" value="Transcribed_RNA"/>
</dbReference>
<feature type="region of interest" description="Disordered" evidence="1">
    <location>
        <begin position="1"/>
        <end position="24"/>
    </location>
</feature>
<dbReference type="AlphaFoldDB" id="S4PAH5"/>
<name>S4PAH5_9NEOP</name>
<feature type="region of interest" description="Disordered" evidence="1">
    <location>
        <begin position="40"/>
        <end position="65"/>
    </location>
</feature>
<evidence type="ECO:0000256" key="1">
    <source>
        <dbReference type="SAM" id="MobiDB-lite"/>
    </source>
</evidence>
<proteinExistence type="predicted"/>
<reference evidence="2" key="1">
    <citation type="journal article" date="2013" name="BMC Genomics">
        <title>Unscrambling butterfly oogenesis.</title>
        <authorList>
            <person name="Carter J.M."/>
            <person name="Baker S.C."/>
            <person name="Pink R."/>
            <person name="Carter D.R."/>
            <person name="Collins A."/>
            <person name="Tomlin J."/>
            <person name="Gibbs M."/>
            <person name="Breuker C.J."/>
        </authorList>
    </citation>
    <scope>NUCLEOTIDE SEQUENCE</scope>
    <source>
        <tissue evidence="2">Ovary</tissue>
    </source>
</reference>
<protein>
    <submittedName>
        <fullName evidence="2">Uncharacterized protein</fullName>
    </submittedName>
</protein>
<reference evidence="2" key="2">
    <citation type="submission" date="2013-05" db="EMBL/GenBank/DDBJ databases">
        <authorList>
            <person name="Carter J.-M."/>
            <person name="Baker S.C."/>
            <person name="Pink R."/>
            <person name="Carter D.R.F."/>
            <person name="Collins A."/>
            <person name="Tomlin J."/>
            <person name="Gibbs M."/>
            <person name="Breuker C.J."/>
        </authorList>
    </citation>
    <scope>NUCLEOTIDE SEQUENCE</scope>
    <source>
        <tissue evidence="2">Ovary</tissue>
    </source>
</reference>
<organism evidence="2">
    <name type="scientific">Pararge aegeria</name>
    <name type="common">speckled wood butterfly</name>
    <dbReference type="NCBI Taxonomy" id="116150"/>
    <lineage>
        <taxon>Eukaryota</taxon>
        <taxon>Metazoa</taxon>
        <taxon>Ecdysozoa</taxon>
        <taxon>Arthropoda</taxon>
        <taxon>Hexapoda</taxon>
        <taxon>Insecta</taxon>
        <taxon>Pterygota</taxon>
        <taxon>Neoptera</taxon>
        <taxon>Endopterygota</taxon>
        <taxon>Lepidoptera</taxon>
        <taxon>Glossata</taxon>
        <taxon>Ditrysia</taxon>
        <taxon>Papilionoidea</taxon>
        <taxon>Nymphalidae</taxon>
        <taxon>Satyrinae</taxon>
        <taxon>Satyrini</taxon>
        <taxon>Parargina</taxon>
        <taxon>Pararge</taxon>
    </lineage>
</organism>
<sequence>MRGARAPGHPHPVVSARSAPLPPTGTDLFYLIVTKILKKKSRNRNPGAKSRRLAGTARPPRRGRSYRKSAELLTIYFLIMNVFY</sequence>
<evidence type="ECO:0000313" key="2">
    <source>
        <dbReference type="EMBL" id="JAA89296.1"/>
    </source>
</evidence>